<reference evidence="2" key="1">
    <citation type="journal article" date="2014" name="Int. J. Syst. Evol. Microbiol.">
        <title>Complete genome sequence of Corynebacterium casei LMG S-19264T (=DSM 44701T), isolated from a smear-ripened cheese.</title>
        <authorList>
            <consortium name="US DOE Joint Genome Institute (JGI-PGF)"/>
            <person name="Walter F."/>
            <person name="Albersmeier A."/>
            <person name="Kalinowski J."/>
            <person name="Ruckert C."/>
        </authorList>
    </citation>
    <scope>NUCLEOTIDE SEQUENCE</scope>
    <source>
        <strain evidence="2">JCM 11219</strain>
    </source>
</reference>
<dbReference type="SUPFAM" id="SSF56300">
    <property type="entry name" value="Metallo-dependent phosphatases"/>
    <property type="match status" value="1"/>
</dbReference>
<dbReference type="InterPro" id="IPR029052">
    <property type="entry name" value="Metallo-depent_PP-like"/>
</dbReference>
<comment type="caution">
    <text evidence="2">The sequence shown here is derived from an EMBL/GenBank/DDBJ whole genome shotgun (WGS) entry which is preliminary data.</text>
</comment>
<protein>
    <submittedName>
        <fullName evidence="2">Metallophosphoesterase</fullName>
    </submittedName>
</protein>
<dbReference type="InterPro" id="IPR004843">
    <property type="entry name" value="Calcineurin-like_PHP"/>
</dbReference>
<organism evidence="2 3">
    <name type="scientific">Vulcanisaeta souniana JCM 11219</name>
    <dbReference type="NCBI Taxonomy" id="1293586"/>
    <lineage>
        <taxon>Archaea</taxon>
        <taxon>Thermoproteota</taxon>
        <taxon>Thermoprotei</taxon>
        <taxon>Thermoproteales</taxon>
        <taxon>Thermoproteaceae</taxon>
        <taxon>Vulcanisaeta</taxon>
    </lineage>
</organism>
<dbReference type="GO" id="GO:0016787">
    <property type="term" value="F:hydrolase activity"/>
    <property type="evidence" value="ECO:0007669"/>
    <property type="project" value="InterPro"/>
</dbReference>
<sequence length="339" mass="37690">MFKTGFPVGRLRILLVSDLHGSSAAYGKLSNAIKFYRADVVVFAGDLTGKALVPIVRDDGSFSLGSGVSKYLVNVFGDVKAVGDKDLDKVIKDLRGRGYYPLVTDKAGYEELAGNRDRVRETFVKLMINALEEDLGKVVTRYREAGVKLLVMPGNDDYPEIADYVKKNASDVLVPIDEDVVEFNGYYFLGFGYSTPTPWNTPREVSEEELRARVEKLIMDVDQSRLGKLIMVLHDPPYNTLIDQAYQLSKDFKPVVRGGEVLRNHVGSKSVRALIEGYSPLMGMHGHIHEAPGIDYVRSNAGVKVPVINAGSEYSEGVLRMAYLIIEDNKLKNYFLLRG</sequence>
<name>A0A830EES1_9CREN</name>
<proteinExistence type="predicted"/>
<dbReference type="Pfam" id="PF00149">
    <property type="entry name" value="Metallophos"/>
    <property type="match status" value="1"/>
</dbReference>
<evidence type="ECO:0000313" key="2">
    <source>
        <dbReference type="EMBL" id="GGI75814.1"/>
    </source>
</evidence>
<accession>A0A830EES1</accession>
<gene>
    <name evidence="2" type="ORF">GCM10007112_10800</name>
</gene>
<dbReference type="PANTHER" id="PTHR37523">
    <property type="entry name" value="METALLOPHOSPHOESTERASE"/>
    <property type="match status" value="1"/>
</dbReference>
<dbReference type="CDD" id="cd00838">
    <property type="entry name" value="MPP_superfamily"/>
    <property type="match status" value="1"/>
</dbReference>
<evidence type="ECO:0000313" key="3">
    <source>
        <dbReference type="Proteomes" id="UP000657075"/>
    </source>
</evidence>
<reference evidence="2" key="2">
    <citation type="submission" date="2020-09" db="EMBL/GenBank/DDBJ databases">
        <authorList>
            <person name="Sun Q."/>
            <person name="Ohkuma M."/>
        </authorList>
    </citation>
    <scope>NUCLEOTIDE SEQUENCE</scope>
    <source>
        <strain evidence="2">JCM 11219</strain>
    </source>
</reference>
<dbReference type="EMBL" id="BMNM01000003">
    <property type="protein sequence ID" value="GGI75814.1"/>
    <property type="molecule type" value="Genomic_DNA"/>
</dbReference>
<dbReference type="Proteomes" id="UP000657075">
    <property type="component" value="Unassembled WGS sequence"/>
</dbReference>
<dbReference type="Gene3D" id="3.60.21.10">
    <property type="match status" value="1"/>
</dbReference>
<dbReference type="AlphaFoldDB" id="A0A830EES1"/>
<evidence type="ECO:0000259" key="1">
    <source>
        <dbReference type="Pfam" id="PF00149"/>
    </source>
</evidence>
<dbReference type="PANTHER" id="PTHR37523:SF1">
    <property type="entry name" value="CALCINEURIN-LIKE PHOSPHOESTERASE DOMAIN-CONTAINING PROTEIN"/>
    <property type="match status" value="1"/>
</dbReference>
<feature type="domain" description="Calcineurin-like phosphoesterase" evidence="1">
    <location>
        <begin position="11"/>
        <end position="290"/>
    </location>
</feature>